<evidence type="ECO:0000259" key="6">
    <source>
        <dbReference type="Pfam" id="PF01593"/>
    </source>
</evidence>
<feature type="domain" description="Amine oxidase" evidence="6">
    <location>
        <begin position="11"/>
        <end position="476"/>
    </location>
</feature>
<proteinExistence type="inferred from homology"/>
<dbReference type="PANTHER" id="PTHR43734">
    <property type="entry name" value="PHYTOENE DESATURASE"/>
    <property type="match status" value="1"/>
</dbReference>
<sequence length="490" mass="56599">MSKVLIAGTGLGGLATALRLTSKGHEVVMVEKFHQAGGRLNRLVKDGFTFDMGPSFFSMSYEFHELARSCNWKLPFEFHELDPLYAVNFSDTGKTFKIYKDIKKLAEEFKGIEPDLEQKLNRYLQTTGALFHDTENLIIRRNFNHWWEYLQALVQVPLKHAPKLIRTFWSEVERHFESREVKEILSLVAFFLGGTPFDTPAIFTLLSYTELKHDGYYNVRGGMYKIVEGLVDELKRRGVEMHFDTEIVKLEQEKSRVKALIDQKGRRWTADQYVINADAAWFRGAILKRRSFRIEKLDEMRWTMAPLTIYLGVKGKIPHIHHHNYFLGTNFRDYANGIFKNQVSLQKPYYYVNVLSRHNPESAPEGCESLFILVPVPDLRFRPDWSDKDEITESILKDLSERVGYDLIANRVSQTIYTPVEWEKMFNLHRGSGLGLGHNMGQMAYLRPSNKDEKLKNLFYTGASTTPGTGLPMVVIGSKLTVEQMEVAEF</sequence>
<dbReference type="RefSeq" id="WP_114438004.1">
    <property type="nucleotide sequence ID" value="NZ_QPIZ01000033.1"/>
</dbReference>
<evidence type="ECO:0000256" key="1">
    <source>
        <dbReference type="ARBA" id="ARBA00004829"/>
    </source>
</evidence>
<comment type="pathway">
    <text evidence="1 5">Carotenoid biosynthesis.</text>
</comment>
<keyword evidence="4 5" id="KW-0560">Oxidoreductase</keyword>
<evidence type="ECO:0000313" key="7">
    <source>
        <dbReference type="EMBL" id="RCW28980.1"/>
    </source>
</evidence>
<comment type="similarity">
    <text evidence="2 5">Belongs to the carotenoid/retinoid oxidoreductase family.</text>
</comment>
<organism evidence="7 8">
    <name type="scientific">Marinilabilia salmonicolor</name>
    <dbReference type="NCBI Taxonomy" id="989"/>
    <lineage>
        <taxon>Bacteria</taxon>
        <taxon>Pseudomonadati</taxon>
        <taxon>Bacteroidota</taxon>
        <taxon>Bacteroidia</taxon>
        <taxon>Marinilabiliales</taxon>
        <taxon>Marinilabiliaceae</taxon>
        <taxon>Marinilabilia</taxon>
    </lineage>
</organism>
<dbReference type="GO" id="GO:0016117">
    <property type="term" value="P:carotenoid biosynthetic process"/>
    <property type="evidence" value="ECO:0007669"/>
    <property type="project" value="UniProtKB-KW"/>
</dbReference>
<dbReference type="PANTHER" id="PTHR43734:SF1">
    <property type="entry name" value="PHYTOENE DESATURASE"/>
    <property type="match status" value="1"/>
</dbReference>
<evidence type="ECO:0000313" key="8">
    <source>
        <dbReference type="Proteomes" id="UP000252733"/>
    </source>
</evidence>
<reference evidence="7 8" key="1">
    <citation type="submission" date="2018-07" db="EMBL/GenBank/DDBJ databases">
        <title>Freshwater and sediment microbial communities from various areas in North America, analyzing microbe dynamics in response to fracking.</title>
        <authorList>
            <person name="Lamendella R."/>
        </authorList>
    </citation>
    <scope>NUCLEOTIDE SEQUENCE [LARGE SCALE GENOMIC DNA]</scope>
    <source>
        <strain evidence="7 8">160A</strain>
    </source>
</reference>
<dbReference type="InterPro" id="IPR036188">
    <property type="entry name" value="FAD/NAD-bd_sf"/>
</dbReference>
<keyword evidence="3 5" id="KW-0125">Carotenoid biosynthesis</keyword>
<accession>A0A368ULT9</accession>
<evidence type="ECO:0000256" key="5">
    <source>
        <dbReference type="RuleBase" id="RU362075"/>
    </source>
</evidence>
<dbReference type="InterPro" id="IPR002937">
    <property type="entry name" value="Amino_oxidase"/>
</dbReference>
<dbReference type="InterPro" id="IPR014105">
    <property type="entry name" value="Carotenoid/retinoid_OxRdtase"/>
</dbReference>
<gene>
    <name evidence="7" type="ORF">DFO77_13333</name>
</gene>
<dbReference type="AlphaFoldDB" id="A0A368ULT9"/>
<evidence type="ECO:0000256" key="2">
    <source>
        <dbReference type="ARBA" id="ARBA00006046"/>
    </source>
</evidence>
<name>A0A368ULT9_9BACT</name>
<dbReference type="Proteomes" id="UP000252733">
    <property type="component" value="Unassembled WGS sequence"/>
</dbReference>
<dbReference type="SUPFAM" id="SSF51905">
    <property type="entry name" value="FAD/NAD(P)-binding domain"/>
    <property type="match status" value="1"/>
</dbReference>
<keyword evidence="8" id="KW-1185">Reference proteome</keyword>
<evidence type="ECO:0000256" key="3">
    <source>
        <dbReference type="ARBA" id="ARBA00022746"/>
    </source>
</evidence>
<dbReference type="NCBIfam" id="TIGR02734">
    <property type="entry name" value="crtI_fam"/>
    <property type="match status" value="1"/>
</dbReference>
<comment type="caution">
    <text evidence="7">The sequence shown here is derived from an EMBL/GenBank/DDBJ whole genome shotgun (WGS) entry which is preliminary data.</text>
</comment>
<dbReference type="Pfam" id="PF01593">
    <property type="entry name" value="Amino_oxidase"/>
    <property type="match status" value="1"/>
</dbReference>
<dbReference type="Gene3D" id="3.50.50.60">
    <property type="entry name" value="FAD/NAD(P)-binding domain"/>
    <property type="match status" value="2"/>
</dbReference>
<dbReference type="GO" id="GO:0016491">
    <property type="term" value="F:oxidoreductase activity"/>
    <property type="evidence" value="ECO:0007669"/>
    <property type="project" value="UniProtKB-KW"/>
</dbReference>
<dbReference type="EMBL" id="QPIZ01000033">
    <property type="protein sequence ID" value="RCW28980.1"/>
    <property type="molecule type" value="Genomic_DNA"/>
</dbReference>
<protein>
    <submittedName>
        <fullName evidence="7">Phytoene desaturase</fullName>
    </submittedName>
</protein>
<evidence type="ECO:0000256" key="4">
    <source>
        <dbReference type="ARBA" id="ARBA00023002"/>
    </source>
</evidence>